<dbReference type="EMBL" id="JAICCE010000021">
    <property type="protein sequence ID" value="KAG9262663.1"/>
    <property type="molecule type" value="Genomic_DNA"/>
</dbReference>
<dbReference type="GO" id="GO:0005634">
    <property type="term" value="C:nucleus"/>
    <property type="evidence" value="ECO:0007669"/>
    <property type="project" value="TreeGrafter"/>
</dbReference>
<evidence type="ECO:0000313" key="11">
    <source>
        <dbReference type="Proteomes" id="UP000752171"/>
    </source>
</evidence>
<dbReference type="GO" id="GO:0098560">
    <property type="term" value="C:cytoplasmic side of late endosome membrane"/>
    <property type="evidence" value="ECO:0007669"/>
    <property type="project" value="TreeGrafter"/>
</dbReference>
<keyword evidence="8" id="KW-1133">Transmembrane helix</keyword>
<feature type="domain" description="LITAF" evidence="9">
    <location>
        <begin position="24"/>
        <end position="105"/>
    </location>
</feature>
<reference evidence="10 11" key="1">
    <citation type="submission" date="2021-07" db="EMBL/GenBank/DDBJ databases">
        <authorList>
            <person name="Imarazene B."/>
            <person name="Zahm M."/>
            <person name="Klopp C."/>
            <person name="Cabau C."/>
            <person name="Beille S."/>
            <person name="Jouanno E."/>
            <person name="Castinel A."/>
            <person name="Lluch J."/>
            <person name="Gil L."/>
            <person name="Kuchtly C."/>
            <person name="Lopez Roques C."/>
            <person name="Donnadieu C."/>
            <person name="Parrinello H."/>
            <person name="Journot L."/>
            <person name="Du K."/>
            <person name="Schartl M."/>
            <person name="Retaux S."/>
            <person name="Guiguen Y."/>
        </authorList>
    </citation>
    <scope>NUCLEOTIDE SEQUENCE [LARGE SCALE GENOMIC DNA]</scope>
    <source>
        <strain evidence="10">Pach_M1</strain>
        <tissue evidence="10">Testis</tissue>
    </source>
</reference>
<evidence type="ECO:0000256" key="3">
    <source>
        <dbReference type="ARBA" id="ARBA00004630"/>
    </source>
</evidence>
<evidence type="ECO:0000313" key="10">
    <source>
        <dbReference type="EMBL" id="KAG9262663.1"/>
    </source>
</evidence>
<dbReference type="SMART" id="SM00714">
    <property type="entry name" value="LITAF"/>
    <property type="match status" value="1"/>
</dbReference>
<keyword evidence="6" id="KW-0862">Zinc</keyword>
<comment type="similarity">
    <text evidence="4">Belongs to the CDIP1/LITAF family.</text>
</comment>
<comment type="subcellular location">
    <subcellularLocation>
        <location evidence="1">Endosome membrane</location>
        <topology evidence="1">Peripheral membrane protein</topology>
        <orientation evidence="1">Cytoplasmic side</orientation>
    </subcellularLocation>
    <subcellularLocation>
        <location evidence="2">Late endosome membrane</location>
    </subcellularLocation>
    <subcellularLocation>
        <location evidence="3">Lysosome membrane</location>
        <topology evidence="3">Peripheral membrane protein</topology>
        <orientation evidence="3">Cytoplasmic side</orientation>
    </subcellularLocation>
</comment>
<comment type="caution">
    <text evidence="10">The sequence shown here is derived from an EMBL/GenBank/DDBJ whole genome shotgun (WGS) entry which is preliminary data.</text>
</comment>
<evidence type="ECO:0000256" key="5">
    <source>
        <dbReference type="ARBA" id="ARBA00022723"/>
    </source>
</evidence>
<feature type="transmembrane region" description="Helical" evidence="8">
    <location>
        <begin position="59"/>
        <end position="81"/>
    </location>
</feature>
<dbReference type="GO" id="GO:0008270">
    <property type="term" value="F:zinc ion binding"/>
    <property type="evidence" value="ECO:0007669"/>
    <property type="project" value="TreeGrafter"/>
</dbReference>
<evidence type="ECO:0000256" key="2">
    <source>
        <dbReference type="ARBA" id="ARBA00004414"/>
    </source>
</evidence>
<gene>
    <name evidence="10" type="ORF">AMEX_G24470</name>
</gene>
<evidence type="ECO:0000256" key="4">
    <source>
        <dbReference type="ARBA" id="ARBA00005975"/>
    </source>
</evidence>
<evidence type="ECO:0000256" key="7">
    <source>
        <dbReference type="ARBA" id="ARBA00023136"/>
    </source>
</evidence>
<evidence type="ECO:0000256" key="1">
    <source>
        <dbReference type="ARBA" id="ARBA00004125"/>
    </source>
</evidence>
<dbReference type="InterPro" id="IPR037519">
    <property type="entry name" value="LITAF_fam"/>
</dbReference>
<dbReference type="InterPro" id="IPR006629">
    <property type="entry name" value="LITAF"/>
</dbReference>
<name>A0A8T2KTK7_ASTMX</name>
<sequence>MYQHAVQPSVTVIQPAVQPGVTVVTPVVVQPSLGDLPGQVRCGFCQHNVITVTRYFNGALTWCVFGGLCIFGIWPFCLIPFCCDACKDVEHTCPNCRNIISVYKRM</sequence>
<keyword evidence="5" id="KW-0479">Metal-binding</keyword>
<organism evidence="10 11">
    <name type="scientific">Astyanax mexicanus</name>
    <name type="common">Blind cave fish</name>
    <name type="synonym">Astyanax fasciatus mexicanus</name>
    <dbReference type="NCBI Taxonomy" id="7994"/>
    <lineage>
        <taxon>Eukaryota</taxon>
        <taxon>Metazoa</taxon>
        <taxon>Chordata</taxon>
        <taxon>Craniata</taxon>
        <taxon>Vertebrata</taxon>
        <taxon>Euteleostomi</taxon>
        <taxon>Actinopterygii</taxon>
        <taxon>Neopterygii</taxon>
        <taxon>Teleostei</taxon>
        <taxon>Ostariophysi</taxon>
        <taxon>Characiformes</taxon>
        <taxon>Characoidei</taxon>
        <taxon>Acestrorhamphidae</taxon>
        <taxon>Acestrorhamphinae</taxon>
        <taxon>Astyanax</taxon>
    </lineage>
</organism>
<accession>A0A8T2KTK7</accession>
<proteinExistence type="inferred from homology"/>
<evidence type="ECO:0000259" key="9">
    <source>
        <dbReference type="PROSITE" id="PS51837"/>
    </source>
</evidence>
<dbReference type="Proteomes" id="UP000752171">
    <property type="component" value="Unassembled WGS sequence"/>
</dbReference>
<evidence type="ECO:0000256" key="6">
    <source>
        <dbReference type="ARBA" id="ARBA00022833"/>
    </source>
</evidence>
<dbReference type="PROSITE" id="PS51837">
    <property type="entry name" value="LITAF"/>
    <property type="match status" value="1"/>
</dbReference>
<keyword evidence="7 8" id="KW-0472">Membrane</keyword>
<dbReference type="PANTHER" id="PTHR23292">
    <property type="entry name" value="LIPOPOLYSACCHARIDE-INDUCED TUMOR NECROSIS FACTOR-ALPHA FACTOR"/>
    <property type="match status" value="1"/>
</dbReference>
<protein>
    <recommendedName>
        <fullName evidence="9">LITAF domain-containing protein</fullName>
    </recommendedName>
</protein>
<dbReference type="GO" id="GO:0098574">
    <property type="term" value="C:cytoplasmic side of lysosomal membrane"/>
    <property type="evidence" value="ECO:0007669"/>
    <property type="project" value="TreeGrafter"/>
</dbReference>
<dbReference type="AlphaFoldDB" id="A0A8T2KTK7"/>
<keyword evidence="8" id="KW-0812">Transmembrane</keyword>
<dbReference type="Pfam" id="PF10601">
    <property type="entry name" value="zf-LITAF-like"/>
    <property type="match status" value="1"/>
</dbReference>
<dbReference type="PANTHER" id="PTHR23292:SF48">
    <property type="entry name" value="LIPOPOLYSACCHARIDE-INDUCED TUMOR NECROSIS FACTOR-ALPHA FACTOR HOMOLOG-RELATED"/>
    <property type="match status" value="1"/>
</dbReference>
<evidence type="ECO:0000256" key="8">
    <source>
        <dbReference type="SAM" id="Phobius"/>
    </source>
</evidence>